<evidence type="ECO:0000313" key="1">
    <source>
        <dbReference type="EMBL" id="KAF7472361.1"/>
    </source>
</evidence>
<reference evidence="1" key="2">
    <citation type="submission" date="2020-08" db="EMBL/GenBank/DDBJ databases">
        <authorList>
            <person name="Shumante A."/>
            <person name="Zimin A.V."/>
            <person name="Puiu D."/>
            <person name="Salzberg S.L."/>
        </authorList>
    </citation>
    <scope>NUCLEOTIDE SEQUENCE</scope>
    <source>
        <strain evidence="1">WC2-LM</strain>
        <tissue evidence="1">Liver</tissue>
    </source>
</reference>
<name>A0A5E4BC32_MARMO</name>
<organism evidence="2 3">
    <name type="scientific">Marmota monax</name>
    <name type="common">Woodchuck</name>
    <dbReference type="NCBI Taxonomy" id="9995"/>
    <lineage>
        <taxon>Eukaryota</taxon>
        <taxon>Metazoa</taxon>
        <taxon>Chordata</taxon>
        <taxon>Craniata</taxon>
        <taxon>Vertebrata</taxon>
        <taxon>Euteleostomi</taxon>
        <taxon>Mammalia</taxon>
        <taxon>Eutheria</taxon>
        <taxon>Euarchontoglires</taxon>
        <taxon>Glires</taxon>
        <taxon>Rodentia</taxon>
        <taxon>Sciuromorpha</taxon>
        <taxon>Sciuridae</taxon>
        <taxon>Xerinae</taxon>
        <taxon>Marmotini</taxon>
        <taxon>Marmota</taxon>
    </lineage>
</organism>
<dbReference type="EMBL" id="CABDUW010000366">
    <property type="protein sequence ID" value="VTJ67203.1"/>
    <property type="molecule type" value="Genomic_DNA"/>
</dbReference>
<protein>
    <submittedName>
        <fullName evidence="2">Uncharacterized protein</fullName>
    </submittedName>
</protein>
<reference evidence="2 3" key="1">
    <citation type="submission" date="2019-04" db="EMBL/GenBank/DDBJ databases">
        <authorList>
            <person name="Alioto T."/>
            <person name="Alioto T."/>
        </authorList>
    </citation>
    <scope>NUCLEOTIDE SEQUENCE [LARGE SCALE GENOMIC DNA]</scope>
</reference>
<sequence length="104" mass="11361">MDNGPGVGSPKEFSEALHTCNPNQGGVEAWGGLLPSQRGSPPGPLHWNWRQGNCWGRRAGAFEKTGTALMVLSPAPAERSCLDPLMGEGQKCFLYMCIYFFFKL</sequence>
<gene>
    <name evidence="1" type="ORF">GHT09_016646</name>
    <name evidence="2" type="ORF">MONAX_5E045781</name>
</gene>
<evidence type="ECO:0000313" key="3">
    <source>
        <dbReference type="Proteomes" id="UP000335636"/>
    </source>
</evidence>
<evidence type="ECO:0000313" key="2">
    <source>
        <dbReference type="EMBL" id="VTJ67203.1"/>
    </source>
</evidence>
<dbReference type="AlphaFoldDB" id="A0A5E4BC32"/>
<dbReference type="Proteomes" id="UP000662637">
    <property type="component" value="Unassembled WGS sequence"/>
</dbReference>
<proteinExistence type="predicted"/>
<accession>A0A5E4BC32</accession>
<keyword evidence="3" id="KW-1185">Reference proteome</keyword>
<dbReference type="Proteomes" id="UP000335636">
    <property type="component" value="Unassembled WGS sequence"/>
</dbReference>
<dbReference type="EMBL" id="WJEC01006520">
    <property type="protein sequence ID" value="KAF7472361.1"/>
    <property type="molecule type" value="Genomic_DNA"/>
</dbReference>